<dbReference type="OrthoDB" id="65235at2759"/>
<keyword evidence="2" id="KW-1185">Reference proteome</keyword>
<gene>
    <name evidence="1" type="ORF">ACHHYP_00468</name>
</gene>
<evidence type="ECO:0000313" key="1">
    <source>
        <dbReference type="EMBL" id="OQR95053.1"/>
    </source>
</evidence>
<dbReference type="AlphaFoldDB" id="A0A1V9ZAP0"/>
<comment type="caution">
    <text evidence="1">The sequence shown here is derived from an EMBL/GenBank/DDBJ whole genome shotgun (WGS) entry which is preliminary data.</text>
</comment>
<dbReference type="EMBL" id="JNBR01000337">
    <property type="protein sequence ID" value="OQR95053.1"/>
    <property type="molecule type" value="Genomic_DNA"/>
</dbReference>
<evidence type="ECO:0000313" key="2">
    <source>
        <dbReference type="Proteomes" id="UP000243579"/>
    </source>
</evidence>
<sequence length="213" mass="23449">MGPSKGSFTPLPPVLPVLLTVKAGQRDKSRKTVATYEFDHVVDEGFNVLFSKAANYLDRAVATHNESPETTGQGKTKLVKIPSIVKVYLKPSTNATQKEYICIETSNYSAALTAAWNNASIRRGGQMAYKLELFVYLKRKDGDSNDEAKVVPESTRMLQIDDLAEAPRLTPPTPAVRMPADFRPLDFLINGQIVPMLVNVEQLRALLSGDSQP</sequence>
<organism evidence="1 2">
    <name type="scientific">Achlya hypogyna</name>
    <name type="common">Oomycete</name>
    <name type="synonym">Protoachlya hypogyna</name>
    <dbReference type="NCBI Taxonomy" id="1202772"/>
    <lineage>
        <taxon>Eukaryota</taxon>
        <taxon>Sar</taxon>
        <taxon>Stramenopiles</taxon>
        <taxon>Oomycota</taxon>
        <taxon>Saprolegniomycetes</taxon>
        <taxon>Saprolegniales</taxon>
        <taxon>Achlyaceae</taxon>
        <taxon>Achlya</taxon>
    </lineage>
</organism>
<proteinExistence type="predicted"/>
<reference evidence="1 2" key="1">
    <citation type="journal article" date="2014" name="Genome Biol. Evol.">
        <title>The secreted proteins of Achlya hypogyna and Thraustotheca clavata identify the ancestral oomycete secretome and reveal gene acquisitions by horizontal gene transfer.</title>
        <authorList>
            <person name="Misner I."/>
            <person name="Blouin N."/>
            <person name="Leonard G."/>
            <person name="Richards T.A."/>
            <person name="Lane C.E."/>
        </authorList>
    </citation>
    <scope>NUCLEOTIDE SEQUENCE [LARGE SCALE GENOMIC DNA]</scope>
    <source>
        <strain evidence="1 2">ATCC 48635</strain>
    </source>
</reference>
<dbReference type="Proteomes" id="UP000243579">
    <property type="component" value="Unassembled WGS sequence"/>
</dbReference>
<accession>A0A1V9ZAP0</accession>
<name>A0A1V9ZAP0_ACHHY</name>
<protein>
    <submittedName>
        <fullName evidence="1">Uncharacterized protein</fullName>
    </submittedName>
</protein>